<reference evidence="2 3" key="2">
    <citation type="journal article" date="2017" name="Genome Announc.">
        <title>Draft genome sequence of Aquitalea magnusonii strain H3, a plant growth-promoting bacterium of duckweed Lemna minor.</title>
        <authorList>
            <person name="Ishizawa H."/>
            <person name="Kuroda M."/>
            <person name="Ike M."/>
        </authorList>
    </citation>
    <scope>NUCLEOTIDE SEQUENCE [LARGE SCALE GENOMIC DNA]</scope>
    <source>
        <strain evidence="2 3">H3</strain>
    </source>
</reference>
<sequence length="192" mass="20728">MKNTERDSNMLMQIDQATLLVVDIQDKLLPAVDHADAMLAASLWLVGVAHDTGLPIVFSEQYPRGLGHTEASLLAQAPQATVVEKLHFSCVAADCLPDSLLARKQVIVCGMETHVCVLQTVLQLLAQGKQVFVVADAVASRRDSDKQLGLQRMQAAGAVLVSREMVLFEMLGAAGSELFKAMSKKYLTGVQP</sequence>
<dbReference type="STRING" id="332411.VI06_13270"/>
<evidence type="ECO:0000259" key="1">
    <source>
        <dbReference type="Pfam" id="PF00857"/>
    </source>
</evidence>
<dbReference type="PANTHER" id="PTHR14119:SF3">
    <property type="entry name" value="ISOCHORISMATASE DOMAIN-CONTAINING PROTEIN 2"/>
    <property type="match status" value="1"/>
</dbReference>
<protein>
    <submittedName>
        <fullName evidence="2">Isochorismatase</fullName>
        <ecNumber evidence="2">3.3.2.1</ecNumber>
    </submittedName>
</protein>
<feature type="domain" description="Isochorismatase-like" evidence="1">
    <location>
        <begin position="18"/>
        <end position="164"/>
    </location>
</feature>
<dbReference type="EC" id="3.3.2.1" evidence="2"/>
<dbReference type="Pfam" id="PF00857">
    <property type="entry name" value="Isochorismatase"/>
    <property type="match status" value="1"/>
</dbReference>
<dbReference type="GO" id="GO:0008908">
    <property type="term" value="F:isochorismatase activity"/>
    <property type="evidence" value="ECO:0007669"/>
    <property type="project" value="UniProtKB-EC"/>
</dbReference>
<reference evidence="3" key="1">
    <citation type="journal article" date="2017" name="Biotechnol. Biofuels">
        <title>Evaluation of environmental bacterial communities as a factor affecting the growth of duckweed Lemna minor.</title>
        <authorList>
            <person name="Ishizawa H."/>
            <person name="Kuroda M."/>
            <person name="Morikawa M."/>
            <person name="Ike M."/>
        </authorList>
    </citation>
    <scope>NUCLEOTIDE SEQUENCE [LARGE SCALE GENOMIC DNA]</scope>
    <source>
        <strain evidence="3">H3</strain>
    </source>
</reference>
<dbReference type="InterPro" id="IPR000868">
    <property type="entry name" value="Isochorismatase-like_dom"/>
</dbReference>
<dbReference type="SUPFAM" id="SSF52499">
    <property type="entry name" value="Isochorismatase-like hydrolases"/>
    <property type="match status" value="1"/>
</dbReference>
<dbReference type="AlphaFoldDB" id="A0A3G9GFP7"/>
<dbReference type="Proteomes" id="UP000198290">
    <property type="component" value="Chromosome"/>
</dbReference>
<dbReference type="CDD" id="cd01012">
    <property type="entry name" value="YcaC_related"/>
    <property type="match status" value="1"/>
</dbReference>
<dbReference type="Gene3D" id="3.40.50.850">
    <property type="entry name" value="Isochorismatase-like"/>
    <property type="match status" value="1"/>
</dbReference>
<reference evidence="3" key="3">
    <citation type="journal article" date="2017" name="Plant Physiol. Biochem.">
        <title>Differential oxidative and antioxidative response of duckweed Lemna minor toward plant growth promoting/inhibiting bacteria.</title>
        <authorList>
            <person name="Ishizawa H."/>
            <person name="Kuroda M."/>
            <person name="Morikawa M."/>
            <person name="Ike M."/>
        </authorList>
    </citation>
    <scope>NUCLEOTIDE SEQUENCE [LARGE SCALE GENOMIC DNA]</scope>
    <source>
        <strain evidence="3">H3</strain>
    </source>
</reference>
<organism evidence="2 3">
    <name type="scientific">Aquitalea magnusonii</name>
    <dbReference type="NCBI Taxonomy" id="332411"/>
    <lineage>
        <taxon>Bacteria</taxon>
        <taxon>Pseudomonadati</taxon>
        <taxon>Pseudomonadota</taxon>
        <taxon>Betaproteobacteria</taxon>
        <taxon>Neisseriales</taxon>
        <taxon>Chromobacteriaceae</taxon>
        <taxon>Aquitalea</taxon>
    </lineage>
</organism>
<evidence type="ECO:0000313" key="2">
    <source>
        <dbReference type="EMBL" id="BBF86710.1"/>
    </source>
</evidence>
<dbReference type="EMBL" id="AP018823">
    <property type="protein sequence ID" value="BBF86710.1"/>
    <property type="molecule type" value="Genomic_DNA"/>
</dbReference>
<gene>
    <name evidence="2" type="ORF">DLM_3113</name>
</gene>
<dbReference type="InterPro" id="IPR050993">
    <property type="entry name" value="Isochorismatase_domain"/>
</dbReference>
<proteinExistence type="predicted"/>
<keyword evidence="2" id="KW-0378">Hydrolase</keyword>
<name>A0A3G9GFP7_9NEIS</name>
<keyword evidence="3" id="KW-1185">Reference proteome</keyword>
<evidence type="ECO:0000313" key="3">
    <source>
        <dbReference type="Proteomes" id="UP000198290"/>
    </source>
</evidence>
<dbReference type="InterPro" id="IPR036380">
    <property type="entry name" value="Isochorismatase-like_sf"/>
</dbReference>
<dbReference type="RefSeq" id="WP_231959872.1">
    <property type="nucleotide sequence ID" value="NZ_AP018823.1"/>
</dbReference>
<accession>A0A3G9GFP7</accession>
<dbReference type="KEGG" id="amah:DLM_3113"/>
<dbReference type="PANTHER" id="PTHR14119">
    <property type="entry name" value="HYDROLASE"/>
    <property type="match status" value="1"/>
</dbReference>